<keyword evidence="2" id="KW-1185">Reference proteome</keyword>
<dbReference type="HOGENOM" id="CLU_1635439_0_0_1"/>
<name>S8E296_FOMSC</name>
<dbReference type="EMBL" id="KE504175">
    <property type="protein sequence ID" value="EPS97553.1"/>
    <property type="molecule type" value="Genomic_DNA"/>
</dbReference>
<sequence>MNADPAPAHAPTRPKNRRKQCLCGTWFRVTPDRDRYCSKPCALVDSWNTLVAGKSHYRQEMKAREAVRTVSAKRVASVKRVPPPPVIPATIYPVPQHSGHAPHVVVATQASSPRVQGDQSCFQTGVRHLRRVPSMMHLASLARAHPAHPTNAFYPASQLVGH</sequence>
<reference evidence="1 2" key="1">
    <citation type="journal article" date="2012" name="Science">
        <title>The Paleozoic origin of enzymatic lignin decomposition reconstructed from 31 fungal genomes.</title>
        <authorList>
            <person name="Floudas D."/>
            <person name="Binder M."/>
            <person name="Riley R."/>
            <person name="Barry K."/>
            <person name="Blanchette R.A."/>
            <person name="Henrissat B."/>
            <person name="Martinez A.T."/>
            <person name="Otillar R."/>
            <person name="Spatafora J.W."/>
            <person name="Yadav J.S."/>
            <person name="Aerts A."/>
            <person name="Benoit I."/>
            <person name="Boyd A."/>
            <person name="Carlson A."/>
            <person name="Copeland A."/>
            <person name="Coutinho P.M."/>
            <person name="de Vries R.P."/>
            <person name="Ferreira P."/>
            <person name="Findley K."/>
            <person name="Foster B."/>
            <person name="Gaskell J."/>
            <person name="Glotzer D."/>
            <person name="Gorecki P."/>
            <person name="Heitman J."/>
            <person name="Hesse C."/>
            <person name="Hori C."/>
            <person name="Igarashi K."/>
            <person name="Jurgens J.A."/>
            <person name="Kallen N."/>
            <person name="Kersten P."/>
            <person name="Kohler A."/>
            <person name="Kuees U."/>
            <person name="Kumar T.K.A."/>
            <person name="Kuo A."/>
            <person name="LaButti K."/>
            <person name="Larrondo L.F."/>
            <person name="Lindquist E."/>
            <person name="Ling A."/>
            <person name="Lombard V."/>
            <person name="Lucas S."/>
            <person name="Lundell T."/>
            <person name="Martin R."/>
            <person name="McLaughlin D.J."/>
            <person name="Morgenstern I."/>
            <person name="Morin E."/>
            <person name="Murat C."/>
            <person name="Nagy L.G."/>
            <person name="Nolan M."/>
            <person name="Ohm R.A."/>
            <person name="Patyshakuliyeva A."/>
            <person name="Rokas A."/>
            <person name="Ruiz-Duenas F.J."/>
            <person name="Sabat G."/>
            <person name="Salamov A."/>
            <person name="Samejima M."/>
            <person name="Schmutz J."/>
            <person name="Slot J.C."/>
            <person name="St John F."/>
            <person name="Stenlid J."/>
            <person name="Sun H."/>
            <person name="Sun S."/>
            <person name="Syed K."/>
            <person name="Tsang A."/>
            <person name="Wiebenga A."/>
            <person name="Young D."/>
            <person name="Pisabarro A."/>
            <person name="Eastwood D.C."/>
            <person name="Martin F."/>
            <person name="Cullen D."/>
            <person name="Grigoriev I.V."/>
            <person name="Hibbett D.S."/>
        </authorList>
    </citation>
    <scope>NUCLEOTIDE SEQUENCE</scope>
    <source>
        <strain evidence="2">FP-58527</strain>
    </source>
</reference>
<dbReference type="InParanoid" id="S8E296"/>
<evidence type="ECO:0000313" key="2">
    <source>
        <dbReference type="Proteomes" id="UP000015241"/>
    </source>
</evidence>
<protein>
    <submittedName>
        <fullName evidence="1">Uncharacterized protein</fullName>
    </submittedName>
</protein>
<dbReference type="OrthoDB" id="10503338at2759"/>
<dbReference type="AlphaFoldDB" id="S8E296"/>
<evidence type="ECO:0000313" key="1">
    <source>
        <dbReference type="EMBL" id="EPS97553.1"/>
    </source>
</evidence>
<proteinExistence type="predicted"/>
<gene>
    <name evidence="1" type="ORF">FOMPIDRAFT_1052325</name>
</gene>
<dbReference type="Proteomes" id="UP000015241">
    <property type="component" value="Unassembled WGS sequence"/>
</dbReference>
<organism evidence="1 2">
    <name type="scientific">Fomitopsis schrenkii</name>
    <name type="common">Brown rot fungus</name>
    <dbReference type="NCBI Taxonomy" id="2126942"/>
    <lineage>
        <taxon>Eukaryota</taxon>
        <taxon>Fungi</taxon>
        <taxon>Dikarya</taxon>
        <taxon>Basidiomycota</taxon>
        <taxon>Agaricomycotina</taxon>
        <taxon>Agaricomycetes</taxon>
        <taxon>Polyporales</taxon>
        <taxon>Fomitopsis</taxon>
    </lineage>
</organism>
<accession>S8E296</accession>